<dbReference type="OrthoDB" id="9922890at2"/>
<name>A0A0F4XG24_9PSED</name>
<evidence type="ECO:0000313" key="2">
    <source>
        <dbReference type="Proteomes" id="UP000033662"/>
    </source>
</evidence>
<dbReference type="EMBL" id="JZXC01000037">
    <property type="protein sequence ID" value="KKA04676.1"/>
    <property type="molecule type" value="Genomic_DNA"/>
</dbReference>
<reference evidence="1 2" key="1">
    <citation type="submission" date="2015-03" db="EMBL/GenBank/DDBJ databases">
        <title>Pseudomonas fluorescens 1855-344 Genome sequencing and assembly.</title>
        <authorList>
            <person name="Eng W.W.H."/>
            <person name="Gan H.M."/>
            <person name="Savka M.A."/>
        </authorList>
    </citation>
    <scope>NUCLEOTIDE SEQUENCE [LARGE SCALE GENOMIC DNA]</scope>
    <source>
        <strain evidence="1 2">1855-344</strain>
    </source>
</reference>
<evidence type="ECO:0000313" key="1">
    <source>
        <dbReference type="EMBL" id="KKA04676.1"/>
    </source>
</evidence>
<dbReference type="AlphaFoldDB" id="A0A0F4XG24"/>
<proteinExistence type="predicted"/>
<protein>
    <submittedName>
        <fullName evidence="1">Uncharacterized protein</fullName>
    </submittedName>
</protein>
<dbReference type="PATRIC" id="fig|132476.4.peg.4500"/>
<gene>
    <name evidence="1" type="ORF">VP02_27035</name>
</gene>
<comment type="caution">
    <text evidence="1">The sequence shown here is derived from an EMBL/GenBank/DDBJ whole genome shotgun (WGS) entry which is preliminary data.</text>
</comment>
<accession>A0A0F4XG24</accession>
<dbReference type="Proteomes" id="UP000033662">
    <property type="component" value="Unassembled WGS sequence"/>
</dbReference>
<sequence length="101" mass="10888">MVAVDAVVEEFVQLLDVAIFIAKKMKIDSRDPFIIQAAEVTVKNLKGFRKLALSGGLPRPSSGDFSQGTSLGLSHGIGEWAEGGDLLDAVLKVENHYKNSM</sequence>
<organism evidence="1 2">
    <name type="scientific">Pseudomonas kilonensis</name>
    <dbReference type="NCBI Taxonomy" id="132476"/>
    <lineage>
        <taxon>Bacteria</taxon>
        <taxon>Pseudomonadati</taxon>
        <taxon>Pseudomonadota</taxon>
        <taxon>Gammaproteobacteria</taxon>
        <taxon>Pseudomonadales</taxon>
        <taxon>Pseudomonadaceae</taxon>
        <taxon>Pseudomonas</taxon>
    </lineage>
</organism>